<gene>
    <name evidence="1" type="ORF">ElyMa_002591400</name>
</gene>
<evidence type="ECO:0000313" key="2">
    <source>
        <dbReference type="Proteomes" id="UP000762676"/>
    </source>
</evidence>
<dbReference type="AlphaFoldDB" id="A0AAV4H1L8"/>
<comment type="caution">
    <text evidence="1">The sequence shown here is derived from an EMBL/GenBank/DDBJ whole genome shotgun (WGS) entry which is preliminary data.</text>
</comment>
<accession>A0AAV4H1L8</accession>
<dbReference type="Proteomes" id="UP000762676">
    <property type="component" value="Unassembled WGS sequence"/>
</dbReference>
<reference evidence="1 2" key="1">
    <citation type="journal article" date="2021" name="Elife">
        <title>Chloroplast acquisition without the gene transfer in kleptoplastic sea slugs, Plakobranchus ocellatus.</title>
        <authorList>
            <person name="Maeda T."/>
            <person name="Takahashi S."/>
            <person name="Yoshida T."/>
            <person name="Shimamura S."/>
            <person name="Takaki Y."/>
            <person name="Nagai Y."/>
            <person name="Toyoda A."/>
            <person name="Suzuki Y."/>
            <person name="Arimoto A."/>
            <person name="Ishii H."/>
            <person name="Satoh N."/>
            <person name="Nishiyama T."/>
            <person name="Hasebe M."/>
            <person name="Maruyama T."/>
            <person name="Minagawa J."/>
            <person name="Obokata J."/>
            <person name="Shigenobu S."/>
        </authorList>
    </citation>
    <scope>NUCLEOTIDE SEQUENCE [LARGE SCALE GENOMIC DNA]</scope>
</reference>
<protein>
    <submittedName>
        <fullName evidence="1">Histone-lysine N-methyltransferase SETMAR</fullName>
    </submittedName>
</protein>
<sequence length="88" mass="10212">MATPFKDWSKLEVRAVKVSARWVPKMLTEDHKLEKVEILQRLLLRCQQDNGDEDTTHIGVGLMETFRQRIVLDNLVAGDETWVHLNTP</sequence>
<proteinExistence type="predicted"/>
<keyword evidence="2" id="KW-1185">Reference proteome</keyword>
<evidence type="ECO:0000313" key="1">
    <source>
        <dbReference type="EMBL" id="GFR91360.1"/>
    </source>
</evidence>
<name>A0AAV4H1L8_9GAST</name>
<dbReference type="EMBL" id="BMAT01005338">
    <property type="protein sequence ID" value="GFR91360.1"/>
    <property type="molecule type" value="Genomic_DNA"/>
</dbReference>
<organism evidence="1 2">
    <name type="scientific">Elysia marginata</name>
    <dbReference type="NCBI Taxonomy" id="1093978"/>
    <lineage>
        <taxon>Eukaryota</taxon>
        <taxon>Metazoa</taxon>
        <taxon>Spiralia</taxon>
        <taxon>Lophotrochozoa</taxon>
        <taxon>Mollusca</taxon>
        <taxon>Gastropoda</taxon>
        <taxon>Heterobranchia</taxon>
        <taxon>Euthyneura</taxon>
        <taxon>Panpulmonata</taxon>
        <taxon>Sacoglossa</taxon>
        <taxon>Placobranchoidea</taxon>
        <taxon>Plakobranchidae</taxon>
        <taxon>Elysia</taxon>
    </lineage>
</organism>